<dbReference type="AlphaFoldDB" id="A0A8H4IZ58"/>
<reference evidence="2" key="1">
    <citation type="submission" date="2020-04" db="EMBL/GenBank/DDBJ databases">
        <title>Genome Assembly and Annotation of Botryosphaeria dothidea sdau 11-99, a Latent Pathogen of Apple Fruit Ring Rot in China.</title>
        <authorList>
            <person name="Yu C."/>
            <person name="Diao Y."/>
            <person name="Lu Q."/>
            <person name="Zhao J."/>
            <person name="Cui S."/>
            <person name="Peng C."/>
            <person name="He B."/>
            <person name="Liu H."/>
        </authorList>
    </citation>
    <scope>NUCLEOTIDE SEQUENCE [LARGE SCALE GENOMIC DNA]</scope>
    <source>
        <strain evidence="2">Sdau11-99</strain>
    </source>
</reference>
<gene>
    <name evidence="2" type="ORF">GTA08_BOTSDO01920</name>
</gene>
<comment type="caution">
    <text evidence="2">The sequence shown here is derived from an EMBL/GenBank/DDBJ whole genome shotgun (WGS) entry which is preliminary data.</text>
</comment>
<keyword evidence="1" id="KW-1133">Transmembrane helix</keyword>
<evidence type="ECO:0000313" key="2">
    <source>
        <dbReference type="EMBL" id="KAF4309203.1"/>
    </source>
</evidence>
<feature type="transmembrane region" description="Helical" evidence="1">
    <location>
        <begin position="54"/>
        <end position="74"/>
    </location>
</feature>
<protein>
    <submittedName>
        <fullName evidence="2">Uncharacterized protein</fullName>
    </submittedName>
</protein>
<keyword evidence="1" id="KW-0472">Membrane</keyword>
<keyword evidence="3" id="KW-1185">Reference proteome</keyword>
<sequence>MIGNALEHPANMTSLIINTTDSMTKAVRTGRNATRAQGTIWDPDTYIVVQWPCLILPILLILFSTLFLVIVMLFTSKRNMPLWKSALLPFTFHGLEPDDLGEGERRELHTGQLQMKYEMEQKAKEISARLWRNENGETRLTQR</sequence>
<proteinExistence type="predicted"/>
<keyword evidence="1" id="KW-0812">Transmembrane</keyword>
<accession>A0A8H4IZ58</accession>
<evidence type="ECO:0000313" key="3">
    <source>
        <dbReference type="Proteomes" id="UP000572817"/>
    </source>
</evidence>
<dbReference type="PANTHER" id="PTHR35394">
    <property type="entry name" value="DUF3176 DOMAIN-CONTAINING PROTEIN"/>
    <property type="match status" value="1"/>
</dbReference>
<dbReference type="OrthoDB" id="4774041at2759"/>
<dbReference type="EMBL" id="WWBZ02000016">
    <property type="protein sequence ID" value="KAF4309203.1"/>
    <property type="molecule type" value="Genomic_DNA"/>
</dbReference>
<dbReference type="Proteomes" id="UP000572817">
    <property type="component" value="Unassembled WGS sequence"/>
</dbReference>
<name>A0A8H4IZ58_9PEZI</name>
<dbReference type="PANTHER" id="PTHR35394:SF5">
    <property type="entry name" value="DUF3176 DOMAIN-CONTAINING PROTEIN"/>
    <property type="match status" value="1"/>
</dbReference>
<evidence type="ECO:0000256" key="1">
    <source>
        <dbReference type="SAM" id="Phobius"/>
    </source>
</evidence>
<organism evidence="2 3">
    <name type="scientific">Botryosphaeria dothidea</name>
    <dbReference type="NCBI Taxonomy" id="55169"/>
    <lineage>
        <taxon>Eukaryota</taxon>
        <taxon>Fungi</taxon>
        <taxon>Dikarya</taxon>
        <taxon>Ascomycota</taxon>
        <taxon>Pezizomycotina</taxon>
        <taxon>Dothideomycetes</taxon>
        <taxon>Dothideomycetes incertae sedis</taxon>
        <taxon>Botryosphaeriales</taxon>
        <taxon>Botryosphaeriaceae</taxon>
        <taxon>Botryosphaeria</taxon>
    </lineage>
</organism>